<dbReference type="AlphaFoldDB" id="A0A1I0UZ92"/>
<evidence type="ECO:0000256" key="1">
    <source>
        <dbReference type="ARBA" id="ARBA00018672"/>
    </source>
</evidence>
<feature type="domain" description="Response regulatory" evidence="4">
    <location>
        <begin position="11"/>
        <end position="132"/>
    </location>
</feature>
<dbReference type="Gene3D" id="2.40.50.1020">
    <property type="entry name" value="LytTr DNA-binding domain"/>
    <property type="match status" value="1"/>
</dbReference>
<dbReference type="PROSITE" id="PS50110">
    <property type="entry name" value="RESPONSE_REGULATORY"/>
    <property type="match status" value="1"/>
</dbReference>
<dbReference type="InterPro" id="IPR011006">
    <property type="entry name" value="CheY-like_superfamily"/>
</dbReference>
<keyword evidence="7" id="KW-1185">Reference proteome</keyword>
<dbReference type="SMART" id="SM00448">
    <property type="entry name" value="REC"/>
    <property type="match status" value="1"/>
</dbReference>
<dbReference type="EMBL" id="FOJY01000001">
    <property type="protein sequence ID" value="SFA69414.1"/>
    <property type="molecule type" value="Genomic_DNA"/>
</dbReference>
<dbReference type="SMART" id="SM00850">
    <property type="entry name" value="LytTR"/>
    <property type="match status" value="1"/>
</dbReference>
<dbReference type="GO" id="GO:0000156">
    <property type="term" value="F:phosphorelay response regulator activity"/>
    <property type="evidence" value="ECO:0007669"/>
    <property type="project" value="InterPro"/>
</dbReference>
<keyword evidence="3" id="KW-0597">Phosphoprotein</keyword>
<organism evidence="6 7">
    <name type="scientific">Acetitomaculum ruminis DSM 5522</name>
    <dbReference type="NCBI Taxonomy" id="1120918"/>
    <lineage>
        <taxon>Bacteria</taxon>
        <taxon>Bacillati</taxon>
        <taxon>Bacillota</taxon>
        <taxon>Clostridia</taxon>
        <taxon>Lachnospirales</taxon>
        <taxon>Lachnospiraceae</taxon>
        <taxon>Acetitomaculum</taxon>
    </lineage>
</organism>
<dbReference type="Gene3D" id="3.40.50.2300">
    <property type="match status" value="1"/>
</dbReference>
<evidence type="ECO:0000259" key="4">
    <source>
        <dbReference type="PROSITE" id="PS50110"/>
    </source>
</evidence>
<evidence type="ECO:0000259" key="5">
    <source>
        <dbReference type="PROSITE" id="PS50930"/>
    </source>
</evidence>
<dbReference type="SUPFAM" id="SSF52172">
    <property type="entry name" value="CheY-like"/>
    <property type="match status" value="1"/>
</dbReference>
<dbReference type="RefSeq" id="WP_177205516.1">
    <property type="nucleotide sequence ID" value="NZ_FOJY01000001.1"/>
</dbReference>
<evidence type="ECO:0000313" key="7">
    <source>
        <dbReference type="Proteomes" id="UP000198838"/>
    </source>
</evidence>
<evidence type="ECO:0000313" key="6">
    <source>
        <dbReference type="EMBL" id="SFA69414.1"/>
    </source>
</evidence>
<dbReference type="GO" id="GO:0003677">
    <property type="term" value="F:DNA binding"/>
    <property type="evidence" value="ECO:0007669"/>
    <property type="project" value="UniProtKB-KW"/>
</dbReference>
<evidence type="ECO:0000256" key="2">
    <source>
        <dbReference type="ARBA" id="ARBA00024867"/>
    </source>
</evidence>
<dbReference type="InterPro" id="IPR001789">
    <property type="entry name" value="Sig_transdc_resp-reg_receiver"/>
</dbReference>
<feature type="modified residue" description="4-aspartylphosphate" evidence="3">
    <location>
        <position position="68"/>
    </location>
</feature>
<gene>
    <name evidence="6" type="ORF">SAMN05216249_10168</name>
</gene>
<dbReference type="Proteomes" id="UP000198838">
    <property type="component" value="Unassembled WGS sequence"/>
</dbReference>
<keyword evidence="6" id="KW-0238">DNA-binding</keyword>
<protein>
    <recommendedName>
        <fullName evidence="1">Stage 0 sporulation protein A homolog</fullName>
    </recommendedName>
</protein>
<dbReference type="STRING" id="1120918.SAMN05216249_10168"/>
<dbReference type="Pfam" id="PF04397">
    <property type="entry name" value="LytTR"/>
    <property type="match status" value="1"/>
</dbReference>
<dbReference type="InterPro" id="IPR007492">
    <property type="entry name" value="LytTR_DNA-bd_dom"/>
</dbReference>
<proteinExistence type="predicted"/>
<feature type="domain" description="HTH LytTR-type" evidence="5">
    <location>
        <begin position="152"/>
        <end position="244"/>
    </location>
</feature>
<accession>A0A1I0UZ92</accession>
<reference evidence="6 7" key="1">
    <citation type="submission" date="2016-10" db="EMBL/GenBank/DDBJ databases">
        <authorList>
            <person name="de Groot N.N."/>
        </authorList>
    </citation>
    <scope>NUCLEOTIDE SEQUENCE [LARGE SCALE GENOMIC DNA]</scope>
    <source>
        <strain evidence="6 7">DSM 5522</strain>
    </source>
</reference>
<name>A0A1I0UZ92_9FIRM</name>
<dbReference type="Pfam" id="PF00072">
    <property type="entry name" value="Response_reg"/>
    <property type="match status" value="1"/>
</dbReference>
<sequence>MSKDANKGELNIVLCDDNVNIIQEVKQLLSQISSKSNFDFWINAYTSSTELIKDLKTGRMDFHMIFLDIDMPENSGFDIAKIIASLDYDNYFLIFLTAYSNYVYEAIKLSPFRYIRKSHMDTELPEAIESALKIIERENEDEFIMLLTQNYIKKIAQKDIVYFELVDRKLIIHMKNTGTFIIRKTMKELYASCNPDNFAWINSGCIVNLRYVNKLENNTVLLDNGTQLYISRTRKVEFKKKFLSYWSDCV</sequence>
<dbReference type="InterPro" id="IPR046947">
    <property type="entry name" value="LytR-like"/>
</dbReference>
<dbReference type="PANTHER" id="PTHR37299:SF1">
    <property type="entry name" value="STAGE 0 SPORULATION PROTEIN A HOMOLOG"/>
    <property type="match status" value="1"/>
</dbReference>
<evidence type="ECO:0000256" key="3">
    <source>
        <dbReference type="PROSITE-ProRule" id="PRU00169"/>
    </source>
</evidence>
<dbReference type="PANTHER" id="PTHR37299">
    <property type="entry name" value="TRANSCRIPTIONAL REGULATOR-RELATED"/>
    <property type="match status" value="1"/>
</dbReference>
<dbReference type="PROSITE" id="PS50930">
    <property type="entry name" value="HTH_LYTTR"/>
    <property type="match status" value="1"/>
</dbReference>
<comment type="function">
    <text evidence="2">May play the central regulatory role in sporulation. It may be an element of the effector pathway responsible for the activation of sporulation genes in response to nutritional stress. Spo0A may act in concert with spo0H (a sigma factor) to control the expression of some genes that are critical to the sporulation process.</text>
</comment>